<evidence type="ECO:0000313" key="5">
    <source>
        <dbReference type="EMBL" id="EKM56229.1"/>
    </source>
</evidence>
<evidence type="ECO:0000259" key="4">
    <source>
        <dbReference type="Pfam" id="PF00004"/>
    </source>
</evidence>
<dbReference type="CDD" id="cd00009">
    <property type="entry name" value="AAA"/>
    <property type="match status" value="1"/>
</dbReference>
<dbReference type="STRING" id="650164.K5WB64"/>
<evidence type="ECO:0000256" key="2">
    <source>
        <dbReference type="ARBA" id="ARBA00022741"/>
    </source>
</evidence>
<dbReference type="GO" id="GO:0016887">
    <property type="term" value="F:ATP hydrolysis activity"/>
    <property type="evidence" value="ECO:0007669"/>
    <property type="project" value="InterPro"/>
</dbReference>
<reference evidence="5 6" key="1">
    <citation type="journal article" date="2012" name="BMC Genomics">
        <title>Comparative genomics of the white-rot fungi, Phanerochaete carnosa and P. chrysosporium, to elucidate the genetic basis of the distinct wood types they colonize.</title>
        <authorList>
            <person name="Suzuki H."/>
            <person name="MacDonald J."/>
            <person name="Syed K."/>
            <person name="Salamov A."/>
            <person name="Hori C."/>
            <person name="Aerts A."/>
            <person name="Henrissat B."/>
            <person name="Wiebenga A."/>
            <person name="vanKuyk P.A."/>
            <person name="Barry K."/>
            <person name="Lindquist E."/>
            <person name="LaButti K."/>
            <person name="Lapidus A."/>
            <person name="Lucas S."/>
            <person name="Coutinho P."/>
            <person name="Gong Y."/>
            <person name="Samejima M."/>
            <person name="Mahadevan R."/>
            <person name="Abou-Zaid M."/>
            <person name="de Vries R.P."/>
            <person name="Igarashi K."/>
            <person name="Yadav J.S."/>
            <person name="Grigoriev I.V."/>
            <person name="Master E.R."/>
        </authorList>
    </citation>
    <scope>NUCLEOTIDE SEQUENCE [LARGE SCALE GENOMIC DNA]</scope>
    <source>
        <strain evidence="5 6">HHB-10118-sp</strain>
    </source>
</reference>
<dbReference type="Gene3D" id="3.40.50.300">
    <property type="entry name" value="P-loop containing nucleotide triphosphate hydrolases"/>
    <property type="match status" value="1"/>
</dbReference>
<accession>K5WB64</accession>
<dbReference type="KEGG" id="pco:PHACADRAFT_61138"/>
<dbReference type="InterPro" id="IPR050773">
    <property type="entry name" value="CbxX/CfxQ_RuBisCO_ESX"/>
</dbReference>
<organism evidence="5 6">
    <name type="scientific">Phanerochaete carnosa (strain HHB-10118-sp)</name>
    <name type="common">White-rot fungus</name>
    <name type="synonym">Peniophora carnosa</name>
    <dbReference type="NCBI Taxonomy" id="650164"/>
    <lineage>
        <taxon>Eukaryota</taxon>
        <taxon>Fungi</taxon>
        <taxon>Dikarya</taxon>
        <taxon>Basidiomycota</taxon>
        <taxon>Agaricomycotina</taxon>
        <taxon>Agaricomycetes</taxon>
        <taxon>Polyporales</taxon>
        <taxon>Phanerochaetaceae</taxon>
        <taxon>Phanerochaete</taxon>
    </lineage>
</organism>
<keyword evidence="2" id="KW-0547">Nucleotide-binding</keyword>
<dbReference type="GO" id="GO:0005524">
    <property type="term" value="F:ATP binding"/>
    <property type="evidence" value="ECO:0007669"/>
    <property type="project" value="UniProtKB-KW"/>
</dbReference>
<dbReference type="HOGENOM" id="CLU_094289_0_0_1"/>
<feature type="non-terminal residue" evidence="5">
    <location>
        <position position="194"/>
    </location>
</feature>
<dbReference type="EMBL" id="JH930472">
    <property type="protein sequence ID" value="EKM56229.1"/>
    <property type="molecule type" value="Genomic_DNA"/>
</dbReference>
<dbReference type="OrthoDB" id="2423195at2759"/>
<dbReference type="RefSeq" id="XP_007396520.1">
    <property type="nucleotide sequence ID" value="XM_007396458.1"/>
</dbReference>
<dbReference type="SUPFAM" id="SSF52540">
    <property type="entry name" value="P-loop containing nucleoside triphosphate hydrolases"/>
    <property type="match status" value="1"/>
</dbReference>
<dbReference type="InterPro" id="IPR003959">
    <property type="entry name" value="ATPase_AAA_core"/>
</dbReference>
<dbReference type="InParanoid" id="K5WB64"/>
<protein>
    <recommendedName>
        <fullName evidence="4">ATPase AAA-type core domain-containing protein</fullName>
    </recommendedName>
</protein>
<keyword evidence="6" id="KW-1185">Reference proteome</keyword>
<feature type="non-terminal residue" evidence="5">
    <location>
        <position position="1"/>
    </location>
</feature>
<gene>
    <name evidence="5" type="ORF">PHACADRAFT_61138</name>
</gene>
<name>K5WB64_PHACS</name>
<dbReference type="PANTHER" id="PTHR43392">
    <property type="entry name" value="AAA-TYPE ATPASE FAMILY PROTEIN / ANKYRIN REPEAT FAMILY PROTEIN"/>
    <property type="match status" value="1"/>
</dbReference>
<comment type="similarity">
    <text evidence="1">Belongs to the CbxX/CfxQ family.</text>
</comment>
<dbReference type="GeneID" id="18920162"/>
<dbReference type="PANTHER" id="PTHR43392:SF2">
    <property type="entry name" value="AAA-TYPE ATPASE FAMILY PROTEIN _ ANKYRIN REPEAT FAMILY PROTEIN"/>
    <property type="match status" value="1"/>
</dbReference>
<feature type="domain" description="ATPase AAA-type core" evidence="4">
    <location>
        <begin position="1"/>
        <end position="122"/>
    </location>
</feature>
<dbReference type="AlphaFoldDB" id="K5WB64"/>
<dbReference type="Pfam" id="PF00004">
    <property type="entry name" value="AAA"/>
    <property type="match status" value="1"/>
</dbReference>
<dbReference type="InterPro" id="IPR027417">
    <property type="entry name" value="P-loop_NTPase"/>
</dbReference>
<proteinExistence type="inferred from homology"/>
<evidence type="ECO:0000256" key="3">
    <source>
        <dbReference type="ARBA" id="ARBA00022840"/>
    </source>
</evidence>
<evidence type="ECO:0000313" key="6">
    <source>
        <dbReference type="Proteomes" id="UP000008370"/>
    </source>
</evidence>
<keyword evidence="3" id="KW-0067">ATP-binding</keyword>
<dbReference type="InterPro" id="IPR000641">
    <property type="entry name" value="CbxX/CfxQ"/>
</dbReference>
<evidence type="ECO:0000256" key="1">
    <source>
        <dbReference type="ARBA" id="ARBA00010378"/>
    </source>
</evidence>
<dbReference type="Proteomes" id="UP000008370">
    <property type="component" value="Unassembled WGS sequence"/>
</dbReference>
<dbReference type="PRINTS" id="PR00819">
    <property type="entry name" value="CBXCFQXSUPER"/>
</dbReference>
<sequence>GKTTTARRMGQVYYDMGFLSSAEVIECSASDLVGQYVGHTGPKTKQVFERALGKVLFIDKAYRLSEGAYAKEAVDELVGILTQEAFVEELIVIIAGYGKEINTPLAANPGLASRFPEEIHFDNMSPEHCLGVLGKGLAKDDIECAAFGATSSDKYKQMLSLIAQLSSLESWGNARDVKTLGKQMVRLAFKRAVD</sequence>